<dbReference type="EMBL" id="LAZR01058855">
    <property type="protein sequence ID" value="KKK69026.1"/>
    <property type="molecule type" value="Genomic_DNA"/>
</dbReference>
<dbReference type="InterPro" id="IPR050238">
    <property type="entry name" value="DNA_Rep/Repair_Clamp_Loader"/>
</dbReference>
<feature type="non-terminal residue" evidence="2">
    <location>
        <position position="1"/>
    </location>
</feature>
<proteinExistence type="predicted"/>
<gene>
    <name evidence="2" type="ORF">LCGC14_2938150</name>
</gene>
<dbReference type="InterPro" id="IPR027417">
    <property type="entry name" value="P-loop_NTPase"/>
</dbReference>
<dbReference type="GO" id="GO:0006261">
    <property type="term" value="P:DNA-templated DNA replication"/>
    <property type="evidence" value="ECO:0007669"/>
    <property type="project" value="TreeGrafter"/>
</dbReference>
<protein>
    <recommendedName>
        <fullName evidence="1">AAA+ ATPase domain-containing protein</fullName>
    </recommendedName>
</protein>
<name>A0A0F9A9V2_9ZZZZ</name>
<evidence type="ECO:0000259" key="1">
    <source>
        <dbReference type="SMART" id="SM00382"/>
    </source>
</evidence>
<organism evidence="2">
    <name type="scientific">marine sediment metagenome</name>
    <dbReference type="NCBI Taxonomy" id="412755"/>
    <lineage>
        <taxon>unclassified sequences</taxon>
        <taxon>metagenomes</taxon>
        <taxon>ecological metagenomes</taxon>
    </lineage>
</organism>
<dbReference type="PANTHER" id="PTHR11669">
    <property type="entry name" value="REPLICATION FACTOR C / DNA POLYMERASE III GAMMA-TAU SUBUNIT"/>
    <property type="match status" value="1"/>
</dbReference>
<dbReference type="InterPro" id="IPR003593">
    <property type="entry name" value="AAA+_ATPase"/>
</dbReference>
<dbReference type="PANTHER" id="PTHR11669:SF0">
    <property type="entry name" value="PROTEIN STICHEL-LIKE 2"/>
    <property type="match status" value="1"/>
</dbReference>
<feature type="domain" description="AAA+ ATPase" evidence="1">
    <location>
        <begin position="1"/>
        <end position="120"/>
    </location>
</feature>
<comment type="caution">
    <text evidence="2">The sequence shown here is derived from an EMBL/GenBank/DDBJ whole genome shotgun (WGS) entry which is preliminary data.</text>
</comment>
<accession>A0A0F9A9V2</accession>
<dbReference type="Gene3D" id="1.10.8.60">
    <property type="match status" value="1"/>
</dbReference>
<sequence length="272" mass="29681">GRSFLLSGPSGVGKTTIGRIIAKEVGCGSFDLIEVDGASTTGIDAMREITTHLLYRSVGGSSRAVIVDECHAVSAQAFKSLLKVLEEPPENVYWILCTTVLSKVPKEVRTRCLDYVLKPVPRTAIFELLVEIAKAERLPIRKNKEALTEVADAAEGSPRLALSMLARCGHLKDEDEVRALCTGEVGTSKEAIDLCRILMKGASWKDLCTCIKGIDSSPESVRIIVLRYMTTVAIKGKDPQRMLAIMDEFSQPFLDREGKAPLLLAVGRLCFD</sequence>
<dbReference type="SMART" id="SM00382">
    <property type="entry name" value="AAA"/>
    <property type="match status" value="1"/>
</dbReference>
<evidence type="ECO:0000313" key="2">
    <source>
        <dbReference type="EMBL" id="KKK69026.1"/>
    </source>
</evidence>
<dbReference type="CDD" id="cd00009">
    <property type="entry name" value="AAA"/>
    <property type="match status" value="1"/>
</dbReference>
<reference evidence="2" key="1">
    <citation type="journal article" date="2015" name="Nature">
        <title>Complex archaea that bridge the gap between prokaryotes and eukaryotes.</title>
        <authorList>
            <person name="Spang A."/>
            <person name="Saw J.H."/>
            <person name="Jorgensen S.L."/>
            <person name="Zaremba-Niedzwiedzka K."/>
            <person name="Martijn J."/>
            <person name="Lind A.E."/>
            <person name="van Eijk R."/>
            <person name="Schleper C."/>
            <person name="Guy L."/>
            <person name="Ettema T.J."/>
        </authorList>
    </citation>
    <scope>NUCLEOTIDE SEQUENCE</scope>
</reference>
<dbReference type="Gene3D" id="3.40.50.300">
    <property type="entry name" value="P-loop containing nucleotide triphosphate hydrolases"/>
    <property type="match status" value="1"/>
</dbReference>
<dbReference type="SUPFAM" id="SSF52540">
    <property type="entry name" value="P-loop containing nucleoside triphosphate hydrolases"/>
    <property type="match status" value="1"/>
</dbReference>
<dbReference type="AlphaFoldDB" id="A0A0F9A9V2"/>
<dbReference type="Pfam" id="PF13177">
    <property type="entry name" value="DNA_pol3_delta2"/>
    <property type="match status" value="1"/>
</dbReference>